<dbReference type="Pfam" id="PF03466">
    <property type="entry name" value="LysR_substrate"/>
    <property type="match status" value="1"/>
</dbReference>
<dbReference type="PANTHER" id="PTHR30346">
    <property type="entry name" value="TRANSCRIPTIONAL DUAL REGULATOR HCAR-RELATED"/>
    <property type="match status" value="1"/>
</dbReference>
<evidence type="ECO:0000313" key="7">
    <source>
        <dbReference type="Proteomes" id="UP000564806"/>
    </source>
</evidence>
<comment type="caution">
    <text evidence="6">The sequence shown here is derived from an EMBL/GenBank/DDBJ whole genome shotgun (WGS) entry which is preliminary data.</text>
</comment>
<reference evidence="6" key="1">
    <citation type="submission" date="2020-06" db="EMBL/GenBank/DDBJ databases">
        <title>Paenibacillus sp. nov., isolated from soil.</title>
        <authorList>
            <person name="Seo Y.L."/>
        </authorList>
    </citation>
    <scope>NUCLEOTIDE SEQUENCE [LARGE SCALE GENOMIC DNA]</scope>
    <source>
        <strain evidence="6">JW14</strain>
    </source>
</reference>
<dbReference type="InterPro" id="IPR000847">
    <property type="entry name" value="LysR_HTH_N"/>
</dbReference>
<evidence type="ECO:0000256" key="4">
    <source>
        <dbReference type="ARBA" id="ARBA00023163"/>
    </source>
</evidence>
<evidence type="ECO:0000259" key="5">
    <source>
        <dbReference type="PROSITE" id="PS50931"/>
    </source>
</evidence>
<dbReference type="GO" id="GO:0003677">
    <property type="term" value="F:DNA binding"/>
    <property type="evidence" value="ECO:0007669"/>
    <property type="project" value="UniProtKB-KW"/>
</dbReference>
<dbReference type="Gene3D" id="1.10.10.10">
    <property type="entry name" value="Winged helix-like DNA-binding domain superfamily/Winged helix DNA-binding domain"/>
    <property type="match status" value="1"/>
</dbReference>
<dbReference type="Gene3D" id="3.40.190.10">
    <property type="entry name" value="Periplasmic binding protein-like II"/>
    <property type="match status" value="1"/>
</dbReference>
<dbReference type="PRINTS" id="PR00039">
    <property type="entry name" value="HTHLYSR"/>
</dbReference>
<dbReference type="GO" id="GO:0003700">
    <property type="term" value="F:DNA-binding transcription factor activity"/>
    <property type="evidence" value="ECO:0007669"/>
    <property type="project" value="InterPro"/>
</dbReference>
<dbReference type="Pfam" id="PF00126">
    <property type="entry name" value="HTH_1"/>
    <property type="match status" value="1"/>
</dbReference>
<gene>
    <name evidence="6" type="ORF">HPT30_17590</name>
</gene>
<accession>A0A850EQY7</accession>
<dbReference type="InterPro" id="IPR005119">
    <property type="entry name" value="LysR_subst-bd"/>
</dbReference>
<feature type="domain" description="HTH lysR-type" evidence="5">
    <location>
        <begin position="1"/>
        <end position="58"/>
    </location>
</feature>
<dbReference type="CDD" id="cd05466">
    <property type="entry name" value="PBP2_LTTR_substrate"/>
    <property type="match status" value="1"/>
</dbReference>
<evidence type="ECO:0000313" key="6">
    <source>
        <dbReference type="EMBL" id="NUU62159.1"/>
    </source>
</evidence>
<dbReference type="InterPro" id="IPR036390">
    <property type="entry name" value="WH_DNA-bd_sf"/>
</dbReference>
<dbReference type="GO" id="GO:0032993">
    <property type="term" value="C:protein-DNA complex"/>
    <property type="evidence" value="ECO:0007669"/>
    <property type="project" value="TreeGrafter"/>
</dbReference>
<protein>
    <submittedName>
        <fullName evidence="6">LysR family transcriptional regulator</fullName>
    </submittedName>
</protein>
<evidence type="ECO:0000256" key="1">
    <source>
        <dbReference type="ARBA" id="ARBA00009437"/>
    </source>
</evidence>
<keyword evidence="7" id="KW-1185">Reference proteome</keyword>
<dbReference type="Proteomes" id="UP000564806">
    <property type="component" value="Unassembled WGS sequence"/>
</dbReference>
<keyword evidence="3" id="KW-0238">DNA-binding</keyword>
<sequence>MELRQLEYFKAICDELHFTRAADKLGVTQPTLIHQIKALEDELGIPLFDRIGKKIAITAVGSILYTHACTIFNVMHSAKEQLEELQDGEQGTITIGSLPGELNHLVSLLLVEFNRQFPKIKIRIVAAENVVDPILQNEMDIAVTILPVEDDRLEQIPCMRNSSI</sequence>
<organism evidence="6 7">
    <name type="scientific">Paenibacillus agri</name>
    <dbReference type="NCBI Taxonomy" id="2744309"/>
    <lineage>
        <taxon>Bacteria</taxon>
        <taxon>Bacillati</taxon>
        <taxon>Bacillota</taxon>
        <taxon>Bacilli</taxon>
        <taxon>Bacillales</taxon>
        <taxon>Paenibacillaceae</taxon>
        <taxon>Paenibacillus</taxon>
    </lineage>
</organism>
<evidence type="ECO:0000256" key="3">
    <source>
        <dbReference type="ARBA" id="ARBA00023125"/>
    </source>
</evidence>
<dbReference type="PROSITE" id="PS50931">
    <property type="entry name" value="HTH_LYSR"/>
    <property type="match status" value="1"/>
</dbReference>
<dbReference type="EMBL" id="JABWCS010000213">
    <property type="protein sequence ID" value="NUU62159.1"/>
    <property type="molecule type" value="Genomic_DNA"/>
</dbReference>
<keyword evidence="4" id="KW-0804">Transcription</keyword>
<dbReference type="FunFam" id="1.10.10.10:FF:000001">
    <property type="entry name" value="LysR family transcriptional regulator"/>
    <property type="match status" value="1"/>
</dbReference>
<dbReference type="InterPro" id="IPR036388">
    <property type="entry name" value="WH-like_DNA-bd_sf"/>
</dbReference>
<proteinExistence type="inferred from homology"/>
<dbReference type="AlphaFoldDB" id="A0A850EQY7"/>
<dbReference type="PANTHER" id="PTHR30346:SF31">
    <property type="entry name" value="LYSR SUBSTRATE-BINDING"/>
    <property type="match status" value="1"/>
</dbReference>
<keyword evidence="2" id="KW-0805">Transcription regulation</keyword>
<name>A0A850EQY7_9BACL</name>
<dbReference type="SUPFAM" id="SSF53850">
    <property type="entry name" value="Periplasmic binding protein-like II"/>
    <property type="match status" value="1"/>
</dbReference>
<dbReference type="SUPFAM" id="SSF46785">
    <property type="entry name" value="Winged helix' DNA-binding domain"/>
    <property type="match status" value="1"/>
</dbReference>
<comment type="similarity">
    <text evidence="1">Belongs to the LysR transcriptional regulatory family.</text>
</comment>
<evidence type="ECO:0000256" key="2">
    <source>
        <dbReference type="ARBA" id="ARBA00023015"/>
    </source>
</evidence>